<dbReference type="Pfam" id="PF02272">
    <property type="entry name" value="DHHA1"/>
    <property type="match status" value="1"/>
</dbReference>
<name>A0A517YB72_9BACT</name>
<dbReference type="Pfam" id="PF01368">
    <property type="entry name" value="DHH"/>
    <property type="match status" value="1"/>
</dbReference>
<dbReference type="EC" id="3.1.-.-" evidence="3"/>
<keyword evidence="3" id="KW-0378">Hydrolase</keyword>
<evidence type="ECO:0000259" key="2">
    <source>
        <dbReference type="Pfam" id="PF02272"/>
    </source>
</evidence>
<dbReference type="PANTHER" id="PTHR47618">
    <property type="entry name" value="BIFUNCTIONAL OLIGORIBONUCLEASE AND PAP PHOSPHATASE NRNA"/>
    <property type="match status" value="1"/>
</dbReference>
<dbReference type="InterPro" id="IPR051319">
    <property type="entry name" value="Oligoribo/pAp-PDE_c-di-AMP_PDE"/>
</dbReference>
<dbReference type="AlphaFoldDB" id="A0A517YB72"/>
<dbReference type="Gene3D" id="3.90.1640.10">
    <property type="entry name" value="inorganic pyrophosphatase (n-terminal core)"/>
    <property type="match status" value="1"/>
</dbReference>
<organism evidence="3 4">
    <name type="scientific">Anatilimnocola aggregata</name>
    <dbReference type="NCBI Taxonomy" id="2528021"/>
    <lineage>
        <taxon>Bacteria</taxon>
        <taxon>Pseudomonadati</taxon>
        <taxon>Planctomycetota</taxon>
        <taxon>Planctomycetia</taxon>
        <taxon>Pirellulales</taxon>
        <taxon>Pirellulaceae</taxon>
        <taxon>Anatilimnocola</taxon>
    </lineage>
</organism>
<evidence type="ECO:0000259" key="1">
    <source>
        <dbReference type="Pfam" id="PF01368"/>
    </source>
</evidence>
<keyword evidence="4" id="KW-1185">Reference proteome</keyword>
<protein>
    <submittedName>
        <fullName evidence="3">NanoRNase/pAp phosphatase</fullName>
        <ecNumber evidence="3">3.1.-.-</ecNumber>
    </submittedName>
</protein>
<dbReference type="OrthoDB" id="9803668at2"/>
<dbReference type="Gene3D" id="3.10.310.30">
    <property type="match status" value="1"/>
</dbReference>
<evidence type="ECO:0000313" key="4">
    <source>
        <dbReference type="Proteomes" id="UP000315017"/>
    </source>
</evidence>
<feature type="domain" description="DHHA1" evidence="2">
    <location>
        <begin position="241"/>
        <end position="326"/>
    </location>
</feature>
<dbReference type="InterPro" id="IPR038763">
    <property type="entry name" value="DHH_sf"/>
</dbReference>
<dbReference type="InterPro" id="IPR001667">
    <property type="entry name" value="DDH_dom"/>
</dbReference>
<evidence type="ECO:0000313" key="3">
    <source>
        <dbReference type="EMBL" id="QDU27372.1"/>
    </source>
</evidence>
<dbReference type="SUPFAM" id="SSF64182">
    <property type="entry name" value="DHH phosphoesterases"/>
    <property type="match status" value="1"/>
</dbReference>
<gene>
    <name evidence="3" type="ORF">ETAA8_24590</name>
</gene>
<accession>A0A517YB72</accession>
<dbReference type="InterPro" id="IPR003156">
    <property type="entry name" value="DHHA1_dom"/>
</dbReference>
<dbReference type="GO" id="GO:0003676">
    <property type="term" value="F:nucleic acid binding"/>
    <property type="evidence" value="ECO:0007669"/>
    <property type="project" value="InterPro"/>
</dbReference>
<dbReference type="KEGG" id="aagg:ETAA8_24590"/>
<reference evidence="3 4" key="1">
    <citation type="submission" date="2019-02" db="EMBL/GenBank/DDBJ databases">
        <title>Deep-cultivation of Planctomycetes and their phenomic and genomic characterization uncovers novel biology.</title>
        <authorList>
            <person name="Wiegand S."/>
            <person name="Jogler M."/>
            <person name="Boedeker C."/>
            <person name="Pinto D."/>
            <person name="Vollmers J."/>
            <person name="Rivas-Marin E."/>
            <person name="Kohn T."/>
            <person name="Peeters S.H."/>
            <person name="Heuer A."/>
            <person name="Rast P."/>
            <person name="Oberbeckmann S."/>
            <person name="Bunk B."/>
            <person name="Jeske O."/>
            <person name="Meyerdierks A."/>
            <person name="Storesund J.E."/>
            <person name="Kallscheuer N."/>
            <person name="Luecker S."/>
            <person name="Lage O.M."/>
            <person name="Pohl T."/>
            <person name="Merkel B.J."/>
            <person name="Hornburger P."/>
            <person name="Mueller R.-W."/>
            <person name="Bruemmer F."/>
            <person name="Labrenz M."/>
            <person name="Spormann A.M."/>
            <person name="Op den Camp H."/>
            <person name="Overmann J."/>
            <person name="Amann R."/>
            <person name="Jetten M.S.M."/>
            <person name="Mascher T."/>
            <person name="Medema M.H."/>
            <person name="Devos D.P."/>
            <person name="Kaster A.-K."/>
            <person name="Ovreas L."/>
            <person name="Rohde M."/>
            <person name="Galperin M.Y."/>
            <person name="Jogler C."/>
        </authorList>
    </citation>
    <scope>NUCLEOTIDE SEQUENCE [LARGE SCALE GENOMIC DNA]</scope>
    <source>
        <strain evidence="3 4">ETA_A8</strain>
    </source>
</reference>
<feature type="domain" description="DDH" evidence="1">
    <location>
        <begin position="18"/>
        <end position="164"/>
    </location>
</feature>
<dbReference type="RefSeq" id="WP_145088218.1">
    <property type="nucleotide sequence ID" value="NZ_CP036274.1"/>
</dbReference>
<dbReference type="Proteomes" id="UP000315017">
    <property type="component" value="Chromosome"/>
</dbReference>
<sequence>MSIDWSRFVELVGAHQKFLLVSHIRPDCDALGSELGMAGILEALGKDVKIVNGMATPPNLAFIDPTCRIKVIGETAQASDLADRDAIMILDTSAWQQLGAMAEVIRAHSAKKMVLDHHVSQDDLGAENFKNTTAEAAGRLVVEAADALNVKLTPEIATPLFAAIATDTGWYRFGSASSNTYRIAARLIDAGASPSKIFNSLYEQDTLGRVLLRGVILSRVKAELGGKLVYTHVLKEDFTNTGALPSDTEDVINMALAIAGTQFAVIFVEQQTGGFKLSFRSRCAVDCSKMAEQYGGGGHKAAAGAFLPGTLADVQPRVLDAARAALQ</sequence>
<dbReference type="PANTHER" id="PTHR47618:SF1">
    <property type="entry name" value="BIFUNCTIONAL OLIGORIBONUCLEASE AND PAP PHOSPHATASE NRNA"/>
    <property type="match status" value="1"/>
</dbReference>
<dbReference type="EMBL" id="CP036274">
    <property type="protein sequence ID" value="QDU27372.1"/>
    <property type="molecule type" value="Genomic_DNA"/>
</dbReference>
<dbReference type="GO" id="GO:0016787">
    <property type="term" value="F:hydrolase activity"/>
    <property type="evidence" value="ECO:0007669"/>
    <property type="project" value="UniProtKB-KW"/>
</dbReference>
<proteinExistence type="predicted"/>